<dbReference type="Pfam" id="PF08501">
    <property type="entry name" value="Shikimate_dh_N"/>
    <property type="match status" value="1"/>
</dbReference>
<dbReference type="AlphaFoldDB" id="A0AAW7M1N8"/>
<feature type="domain" description="Shikimate dehydrogenase substrate binding N-terminal" evidence="3">
    <location>
        <begin position="12"/>
        <end position="93"/>
    </location>
</feature>
<dbReference type="Proteomes" id="UP001172737">
    <property type="component" value="Unassembled WGS sequence"/>
</dbReference>
<dbReference type="EC" id="1.1.1.25" evidence="5"/>
<evidence type="ECO:0000259" key="3">
    <source>
        <dbReference type="Pfam" id="PF08501"/>
    </source>
</evidence>
<dbReference type="CDD" id="cd01065">
    <property type="entry name" value="NAD_bind_Shikimate_DH"/>
    <property type="match status" value="1"/>
</dbReference>
<dbReference type="Gene3D" id="3.40.50.720">
    <property type="entry name" value="NAD(P)-binding Rossmann-like Domain"/>
    <property type="match status" value="1"/>
</dbReference>
<dbReference type="PANTHER" id="PTHR21089">
    <property type="entry name" value="SHIKIMATE DEHYDROGENASE"/>
    <property type="match status" value="1"/>
</dbReference>
<gene>
    <name evidence="5" type="ORF">QQX10_00875</name>
</gene>
<evidence type="ECO:0000256" key="2">
    <source>
        <dbReference type="ARBA" id="ARBA00023141"/>
    </source>
</evidence>
<dbReference type="InterPro" id="IPR036291">
    <property type="entry name" value="NAD(P)-bd_dom_sf"/>
</dbReference>
<dbReference type="InterPro" id="IPR046346">
    <property type="entry name" value="Aminoacid_DH-like_N_sf"/>
</dbReference>
<comment type="caution">
    <text evidence="5">The sequence shown here is derived from an EMBL/GenBank/DDBJ whole genome shotgun (WGS) entry which is preliminary data.</text>
</comment>
<dbReference type="Gene3D" id="3.40.50.10860">
    <property type="entry name" value="Leucine Dehydrogenase, chain A, domain 1"/>
    <property type="match status" value="1"/>
</dbReference>
<evidence type="ECO:0000256" key="1">
    <source>
        <dbReference type="ARBA" id="ARBA00004871"/>
    </source>
</evidence>
<comment type="pathway">
    <text evidence="1">Metabolic intermediate biosynthesis; chorismate biosynthesis; chorismate from D-erythrose 4-phosphate and phosphoenolpyruvate: step 4/7.</text>
</comment>
<organism evidence="5 6">
    <name type="scientific">Demequina lignilytica</name>
    <dbReference type="NCBI Taxonomy" id="3051663"/>
    <lineage>
        <taxon>Bacteria</taxon>
        <taxon>Bacillati</taxon>
        <taxon>Actinomycetota</taxon>
        <taxon>Actinomycetes</taxon>
        <taxon>Micrococcales</taxon>
        <taxon>Demequinaceae</taxon>
        <taxon>Demequina</taxon>
    </lineage>
</organism>
<dbReference type="GO" id="GO:0050661">
    <property type="term" value="F:NADP binding"/>
    <property type="evidence" value="ECO:0007669"/>
    <property type="project" value="TreeGrafter"/>
</dbReference>
<dbReference type="SUPFAM" id="SSF51735">
    <property type="entry name" value="NAD(P)-binding Rossmann-fold domains"/>
    <property type="match status" value="1"/>
</dbReference>
<dbReference type="InterPro" id="IPR022893">
    <property type="entry name" value="Shikimate_DH_fam"/>
</dbReference>
<keyword evidence="2" id="KW-0057">Aromatic amino acid biosynthesis</keyword>
<dbReference type="EMBL" id="JAUHPX010000001">
    <property type="protein sequence ID" value="MDN4486715.1"/>
    <property type="molecule type" value="Genomic_DNA"/>
</dbReference>
<keyword evidence="6" id="KW-1185">Reference proteome</keyword>
<dbReference type="GO" id="GO:0019632">
    <property type="term" value="P:shikimate metabolic process"/>
    <property type="evidence" value="ECO:0007669"/>
    <property type="project" value="TreeGrafter"/>
</dbReference>
<feature type="domain" description="SDH C-terminal" evidence="4">
    <location>
        <begin position="246"/>
        <end position="275"/>
    </location>
</feature>
<dbReference type="InterPro" id="IPR013708">
    <property type="entry name" value="Shikimate_DH-bd_N"/>
</dbReference>
<evidence type="ECO:0000313" key="5">
    <source>
        <dbReference type="EMBL" id="MDN4486715.1"/>
    </source>
</evidence>
<dbReference type="GO" id="GO:0004764">
    <property type="term" value="F:shikimate 3-dehydrogenase (NADP+) activity"/>
    <property type="evidence" value="ECO:0007669"/>
    <property type="project" value="UniProtKB-EC"/>
</dbReference>
<protein>
    <submittedName>
        <fullName evidence="5">Shikimate dehydrogenase</fullName>
        <ecNumber evidence="5">1.1.1.25</ecNumber>
    </submittedName>
</protein>
<evidence type="ECO:0000259" key="4">
    <source>
        <dbReference type="Pfam" id="PF18317"/>
    </source>
</evidence>
<dbReference type="NCBIfam" id="NF001311">
    <property type="entry name" value="PRK00258.1-3"/>
    <property type="match status" value="1"/>
</dbReference>
<dbReference type="SUPFAM" id="SSF53223">
    <property type="entry name" value="Aminoacid dehydrogenase-like, N-terminal domain"/>
    <property type="match status" value="1"/>
</dbReference>
<accession>A0AAW7M1N8</accession>
<keyword evidence="2" id="KW-0028">Amino-acid biosynthesis</keyword>
<dbReference type="PANTHER" id="PTHR21089:SF1">
    <property type="entry name" value="BIFUNCTIONAL 3-DEHYDROQUINATE DEHYDRATASE_SHIKIMATE DEHYDROGENASE, CHLOROPLASTIC"/>
    <property type="match status" value="1"/>
</dbReference>
<reference evidence="5" key="1">
    <citation type="submission" date="2023-06" db="EMBL/GenBank/DDBJ databases">
        <title>Sysu t00039.</title>
        <authorList>
            <person name="Gao L."/>
            <person name="Fang B.-Z."/>
            <person name="Li W.-J."/>
        </authorList>
    </citation>
    <scope>NUCLEOTIDE SEQUENCE</scope>
    <source>
        <strain evidence="5">SYSU T00039</strain>
    </source>
</reference>
<name>A0AAW7M1N8_9MICO</name>
<dbReference type="GO" id="GO:0009423">
    <property type="term" value="P:chorismate biosynthetic process"/>
    <property type="evidence" value="ECO:0007669"/>
    <property type="project" value="TreeGrafter"/>
</dbReference>
<dbReference type="InterPro" id="IPR041121">
    <property type="entry name" value="SDH_C"/>
</dbReference>
<dbReference type="RefSeq" id="WP_301144299.1">
    <property type="nucleotide sequence ID" value="NZ_JAUHPX010000001.1"/>
</dbReference>
<dbReference type="Pfam" id="PF18317">
    <property type="entry name" value="SDH_C"/>
    <property type="match status" value="1"/>
</dbReference>
<evidence type="ECO:0000313" key="6">
    <source>
        <dbReference type="Proteomes" id="UP001172737"/>
    </source>
</evidence>
<keyword evidence="5" id="KW-0560">Oxidoreductase</keyword>
<dbReference type="GO" id="GO:0009073">
    <property type="term" value="P:aromatic amino acid family biosynthetic process"/>
    <property type="evidence" value="ECO:0007669"/>
    <property type="project" value="UniProtKB-KW"/>
</dbReference>
<proteinExistence type="predicted"/>
<dbReference type="GO" id="GO:0005829">
    <property type="term" value="C:cytosol"/>
    <property type="evidence" value="ECO:0007669"/>
    <property type="project" value="TreeGrafter"/>
</dbReference>
<sequence length="281" mass="28590">MTGSAAPRHAGVLGHPIGHSLSPTLHRAAYAALGIDWEYDAYDVDSGGLGAFIEGLDGSWAGLSLTMPLKVEAVPLMDFVEPMAKLVGGCNTVLLQNVGGARHLVGANTDVWGIQAAFREAGVTAASSGLILGGGATATSAMAALGSLGVTAPYVAVRSRGRAGGLLRAATRMGVAPRFVTFEEVPVLAAHVDVAVSTVPAAAGADVATSLVSVKEGAALLDAVYEPLVTPLGARWAALGGVRIGGERMLLHQAGEQIRLMTGREAPLAAMDDAMTRVLHI</sequence>